<dbReference type="Gene3D" id="3.40.50.300">
    <property type="entry name" value="P-loop containing nucleotide triphosphate hydrolases"/>
    <property type="match status" value="1"/>
</dbReference>
<dbReference type="InterPro" id="IPR011704">
    <property type="entry name" value="ATPase_dyneun-rel_AAA"/>
</dbReference>
<evidence type="ECO:0000313" key="3">
    <source>
        <dbReference type="Proteomes" id="UP001527099"/>
    </source>
</evidence>
<dbReference type="SUPFAM" id="SSF52540">
    <property type="entry name" value="P-loop containing nucleoside triphosphate hydrolases"/>
    <property type="match status" value="1"/>
</dbReference>
<accession>A0ABT4GPL4</accession>
<gene>
    <name evidence="2" type="ORF">M5X19_35770</name>
</gene>
<dbReference type="Proteomes" id="UP001527099">
    <property type="component" value="Unassembled WGS sequence"/>
</dbReference>
<feature type="domain" description="ATPase dynein-related AAA" evidence="1">
    <location>
        <begin position="56"/>
        <end position="206"/>
    </location>
</feature>
<name>A0ABT4GPL4_9BACL</name>
<proteinExistence type="predicted"/>
<protein>
    <submittedName>
        <fullName evidence="2">MoxR family ATPase</fullName>
    </submittedName>
</protein>
<keyword evidence="3" id="KW-1185">Reference proteome</keyword>
<dbReference type="Pfam" id="PF07728">
    <property type="entry name" value="AAA_5"/>
    <property type="match status" value="1"/>
</dbReference>
<dbReference type="RefSeq" id="WP_268618647.1">
    <property type="nucleotide sequence ID" value="NZ_JAMDMX010000207.1"/>
</dbReference>
<sequence>MKNQEEFKLSPTRQLTDIEKGLIWKKPLSHKVSDEELRICKEIKRNWHRGEMKIANILLEGDAGSGKTQLAKALSAEFGLPYVKVTCFADMDKSDVIGAILPVISSDRLENMEPAEQNTKDEVVEYRFYPSEIVRAYQNGYLLEIQEPTVIRDAAVLMALNSALELDGSINLPTEIIRRHPDFIAVITTNRSYAGTRPLNEALRDRVQHTEKMDLPTKEIMIERAMSKTGYRDEKVLDILADIIIILDKTARANAIKGVAGMRSYFYWADAVAEGASAKESLYHKVIYKITTDSEEIKLLEESLKNHGLLASLDQIEIELKKKEFLMK</sequence>
<reference evidence="2 3" key="1">
    <citation type="submission" date="2022-05" db="EMBL/GenBank/DDBJ databases">
        <title>Genome Sequencing of Bee-Associated Microbes.</title>
        <authorList>
            <person name="Dunlap C."/>
        </authorList>
    </citation>
    <scope>NUCLEOTIDE SEQUENCE [LARGE SCALE GENOMIC DNA]</scope>
    <source>
        <strain evidence="2 3">NRRL B-14421</strain>
    </source>
</reference>
<dbReference type="PANTHER" id="PTHR42759">
    <property type="entry name" value="MOXR FAMILY PROTEIN"/>
    <property type="match status" value="1"/>
</dbReference>
<evidence type="ECO:0000313" key="2">
    <source>
        <dbReference type="EMBL" id="MCY9698160.1"/>
    </source>
</evidence>
<dbReference type="InterPro" id="IPR027417">
    <property type="entry name" value="P-loop_NTPase"/>
</dbReference>
<comment type="caution">
    <text evidence="2">The sequence shown here is derived from an EMBL/GenBank/DDBJ whole genome shotgun (WGS) entry which is preliminary data.</text>
</comment>
<organism evidence="2 3">
    <name type="scientific">Paenibacillus alginolyticus</name>
    <dbReference type="NCBI Taxonomy" id="59839"/>
    <lineage>
        <taxon>Bacteria</taxon>
        <taxon>Bacillati</taxon>
        <taxon>Bacillota</taxon>
        <taxon>Bacilli</taxon>
        <taxon>Bacillales</taxon>
        <taxon>Paenibacillaceae</taxon>
        <taxon>Paenibacillus</taxon>
    </lineage>
</organism>
<evidence type="ECO:0000259" key="1">
    <source>
        <dbReference type="Pfam" id="PF07728"/>
    </source>
</evidence>
<dbReference type="EMBL" id="JAMDMX010000207">
    <property type="protein sequence ID" value="MCY9698160.1"/>
    <property type="molecule type" value="Genomic_DNA"/>
</dbReference>
<dbReference type="InterPro" id="IPR050764">
    <property type="entry name" value="CbbQ/NirQ/NorQ/GpvN"/>
</dbReference>
<dbReference type="PANTHER" id="PTHR42759:SF1">
    <property type="entry name" value="MAGNESIUM-CHELATASE SUBUNIT CHLD"/>
    <property type="match status" value="1"/>
</dbReference>